<dbReference type="SUPFAM" id="SSF56112">
    <property type="entry name" value="Protein kinase-like (PK-like)"/>
    <property type="match status" value="1"/>
</dbReference>
<feature type="region of interest" description="Disordered" evidence="8">
    <location>
        <begin position="343"/>
        <end position="393"/>
    </location>
</feature>
<dbReference type="GO" id="GO:0004674">
    <property type="term" value="F:protein serine/threonine kinase activity"/>
    <property type="evidence" value="ECO:0007669"/>
    <property type="project" value="UniProtKB-KW"/>
</dbReference>
<dbReference type="Gene3D" id="1.10.510.10">
    <property type="entry name" value="Transferase(Phosphotransferase) domain 1"/>
    <property type="match status" value="1"/>
</dbReference>
<feature type="compositionally biased region" description="Low complexity" evidence="8">
    <location>
        <begin position="127"/>
        <end position="142"/>
    </location>
</feature>
<evidence type="ECO:0000256" key="7">
    <source>
        <dbReference type="PROSITE-ProRule" id="PRU10141"/>
    </source>
</evidence>
<feature type="region of interest" description="Disordered" evidence="8">
    <location>
        <begin position="74"/>
        <end position="273"/>
    </location>
</feature>
<dbReference type="FunFam" id="1.10.510.10:FF:000073">
    <property type="entry name" value="Non-specific serine/threonine protein kinase"/>
    <property type="match status" value="1"/>
</dbReference>
<dbReference type="FunFam" id="3.30.200.20:FF:000141">
    <property type="entry name" value="Non-specific serine/threonine protein kinase"/>
    <property type="match status" value="1"/>
</dbReference>
<keyword evidence="5" id="KW-0418">Kinase</keyword>
<feature type="compositionally biased region" description="Basic and acidic residues" evidence="8">
    <location>
        <begin position="160"/>
        <end position="219"/>
    </location>
</feature>
<protein>
    <recommendedName>
        <fullName evidence="1">non-specific serine/threonine protein kinase</fullName>
        <ecNumber evidence="1">2.7.11.1</ecNumber>
    </recommendedName>
</protein>
<gene>
    <name evidence="11" type="ORF">C0Q70_13126</name>
</gene>
<dbReference type="EC" id="2.7.11.1" evidence="1"/>
<evidence type="ECO:0000256" key="5">
    <source>
        <dbReference type="ARBA" id="ARBA00022777"/>
    </source>
</evidence>
<dbReference type="InterPro" id="IPR011009">
    <property type="entry name" value="Kinase-like_dom_sf"/>
</dbReference>
<dbReference type="InterPro" id="IPR033923">
    <property type="entry name" value="PAK_BD"/>
</dbReference>
<feature type="binding site" evidence="7">
    <location>
        <position position="446"/>
    </location>
    <ligand>
        <name>ATP</name>
        <dbReference type="ChEBI" id="CHEBI:30616"/>
    </ligand>
</feature>
<keyword evidence="3" id="KW-0808">Transferase</keyword>
<dbReference type="InterPro" id="IPR036936">
    <property type="entry name" value="CRIB_dom_sf"/>
</dbReference>
<accession>A0A2T7NWB3</accession>
<keyword evidence="12" id="KW-1185">Reference proteome</keyword>
<proteinExistence type="predicted"/>
<keyword evidence="4 7" id="KW-0547">Nucleotide-binding</keyword>
<organism evidence="11 12">
    <name type="scientific">Pomacea canaliculata</name>
    <name type="common">Golden apple snail</name>
    <dbReference type="NCBI Taxonomy" id="400727"/>
    <lineage>
        <taxon>Eukaryota</taxon>
        <taxon>Metazoa</taxon>
        <taxon>Spiralia</taxon>
        <taxon>Lophotrochozoa</taxon>
        <taxon>Mollusca</taxon>
        <taxon>Gastropoda</taxon>
        <taxon>Caenogastropoda</taxon>
        <taxon>Architaenioglossa</taxon>
        <taxon>Ampullarioidea</taxon>
        <taxon>Ampullariidae</taxon>
        <taxon>Pomacea</taxon>
    </lineage>
</organism>
<dbReference type="InterPro" id="IPR000719">
    <property type="entry name" value="Prot_kinase_dom"/>
</dbReference>
<feature type="compositionally biased region" description="Basic and acidic residues" evidence="8">
    <location>
        <begin position="227"/>
        <end position="259"/>
    </location>
</feature>
<dbReference type="Gene3D" id="3.90.810.10">
    <property type="entry name" value="CRIB domain"/>
    <property type="match status" value="1"/>
</dbReference>
<sequence length="688" mass="78406">MFGKNKKKKGLEISAPSNFQHRVHTGFDREHGVFVGLPAQWAGIIGVEKERPRPIVDPSSITQMEVIKTIVRGNSGSSTNGFPQDYKTISIARSNSLRRESPPPYRRKYQGNDYPSVPEDEMISPHYQDYPGPQHQGQQPYYPHDPRDFPGDRLPYNYGRDQREQGRYPHDQDGRAMLDQDSRRGDYDFQDGRNPRTDSRNYRQDPRDYGHGDGHRERPQQQQQYADYDKRFNNSYDRDTSRDTSFDKDPYYRGDKPRDNLSPNNQYMDGRKSSQWMTNSDRAFLMEDHRVAHISRACHPHSTRTSRATAPTAFLVHKLQNSTRGNVVSILHLPVHISHAKAAESDFGGPSPPKSPSQHSSSPQPVSSAPHTGQSPPKSPSAHTHGPMPEQQRLSHEQFRAALQMVVNPGDPRTFLDNFMKIGEGSTGIVCIATTKPNGAQVAVKKMDLRKQQRRELLFNEVVVMRDYHHPNIVDMYNSYLVNDELWVVMEFMEGGALTDIVTNTRMDETQIATVCKACLKALAFLHANGVIHRDIKSDSILLSHDGKVKLSDFGFCAQVTQDLQKRKSLVGTPYWMAPEVISRLPYGPEVDIWSLGIMVMEMIDGEPPFFNEPPLQAMRRIRDMPPPRLKNTHRVSPRLQGFLDRMLVRDSMQRATADELLHHPFLREAGPPSCLVSLMRSFRHSPC</sequence>
<dbReference type="CDD" id="cd01093">
    <property type="entry name" value="CRIB_PAK_like"/>
    <property type="match status" value="1"/>
</dbReference>
<evidence type="ECO:0000313" key="11">
    <source>
        <dbReference type="EMBL" id="PVD25470.1"/>
    </source>
</evidence>
<keyword evidence="6 7" id="KW-0067">ATP-binding</keyword>
<dbReference type="CDD" id="cd06648">
    <property type="entry name" value="STKc_PAK_II"/>
    <property type="match status" value="1"/>
</dbReference>
<dbReference type="PROSITE" id="PS50108">
    <property type="entry name" value="CRIB"/>
    <property type="match status" value="1"/>
</dbReference>
<reference evidence="11 12" key="1">
    <citation type="submission" date="2018-04" db="EMBL/GenBank/DDBJ databases">
        <title>The genome of golden apple snail Pomacea canaliculata provides insight into stress tolerance and invasive adaptation.</title>
        <authorList>
            <person name="Liu C."/>
            <person name="Liu B."/>
            <person name="Ren Y."/>
            <person name="Zhang Y."/>
            <person name="Wang H."/>
            <person name="Li S."/>
            <person name="Jiang F."/>
            <person name="Yin L."/>
            <person name="Zhang G."/>
            <person name="Qian W."/>
            <person name="Fan W."/>
        </authorList>
    </citation>
    <scope>NUCLEOTIDE SEQUENCE [LARGE SCALE GENOMIC DNA]</scope>
    <source>
        <strain evidence="11">SZHN2017</strain>
        <tissue evidence="11">Muscle</tissue>
    </source>
</reference>
<comment type="caution">
    <text evidence="11">The sequence shown here is derived from an EMBL/GenBank/DDBJ whole genome shotgun (WGS) entry which is preliminary data.</text>
</comment>
<dbReference type="Pfam" id="PF00069">
    <property type="entry name" value="Pkinase"/>
    <property type="match status" value="1"/>
</dbReference>
<evidence type="ECO:0000256" key="2">
    <source>
        <dbReference type="ARBA" id="ARBA00022527"/>
    </source>
</evidence>
<dbReference type="OrthoDB" id="1022360at2759"/>
<evidence type="ECO:0000259" key="9">
    <source>
        <dbReference type="PROSITE" id="PS50011"/>
    </source>
</evidence>
<keyword evidence="2" id="KW-0723">Serine/threonine-protein kinase</keyword>
<dbReference type="PANTHER" id="PTHR45832:SF8">
    <property type="entry name" value="PROTEIN KINASE DOMAIN-CONTAINING PROTEIN"/>
    <property type="match status" value="1"/>
</dbReference>
<feature type="domain" description="Protein kinase" evidence="9">
    <location>
        <begin position="416"/>
        <end position="667"/>
    </location>
</feature>
<dbReference type="STRING" id="400727.A0A2T7NWB3"/>
<evidence type="ECO:0000256" key="4">
    <source>
        <dbReference type="ARBA" id="ARBA00022741"/>
    </source>
</evidence>
<dbReference type="EMBL" id="PZQS01000008">
    <property type="protein sequence ID" value="PVD25470.1"/>
    <property type="molecule type" value="Genomic_DNA"/>
</dbReference>
<feature type="domain" description="CRIB" evidence="10">
    <location>
        <begin position="13"/>
        <end position="26"/>
    </location>
</feature>
<evidence type="ECO:0000259" key="10">
    <source>
        <dbReference type="PROSITE" id="PS50108"/>
    </source>
</evidence>
<dbReference type="PROSITE" id="PS00107">
    <property type="entry name" value="PROTEIN_KINASE_ATP"/>
    <property type="match status" value="1"/>
</dbReference>
<evidence type="ECO:0000256" key="8">
    <source>
        <dbReference type="SAM" id="MobiDB-lite"/>
    </source>
</evidence>
<evidence type="ECO:0000256" key="1">
    <source>
        <dbReference type="ARBA" id="ARBA00012513"/>
    </source>
</evidence>
<dbReference type="Pfam" id="PF00786">
    <property type="entry name" value="PBD"/>
    <property type="match status" value="1"/>
</dbReference>
<dbReference type="InterPro" id="IPR000095">
    <property type="entry name" value="CRIB_dom"/>
</dbReference>
<evidence type="ECO:0000256" key="6">
    <source>
        <dbReference type="ARBA" id="ARBA00022840"/>
    </source>
</evidence>
<feature type="compositionally biased region" description="Low complexity" evidence="8">
    <location>
        <begin position="356"/>
        <end position="370"/>
    </location>
</feature>
<dbReference type="Proteomes" id="UP000245119">
    <property type="component" value="Linkage Group LG8"/>
</dbReference>
<dbReference type="Gene3D" id="3.30.200.20">
    <property type="entry name" value="Phosphorylase Kinase, domain 1"/>
    <property type="match status" value="1"/>
</dbReference>
<dbReference type="GO" id="GO:0005524">
    <property type="term" value="F:ATP binding"/>
    <property type="evidence" value="ECO:0007669"/>
    <property type="project" value="UniProtKB-UniRule"/>
</dbReference>
<dbReference type="SMART" id="SM00285">
    <property type="entry name" value="PBD"/>
    <property type="match status" value="1"/>
</dbReference>
<feature type="compositionally biased region" description="Polar residues" evidence="8">
    <location>
        <begin position="261"/>
        <end position="273"/>
    </location>
</feature>
<dbReference type="InterPro" id="IPR051931">
    <property type="entry name" value="PAK3-like"/>
</dbReference>
<dbReference type="InterPro" id="IPR017441">
    <property type="entry name" value="Protein_kinase_ATP_BS"/>
</dbReference>
<evidence type="ECO:0000313" key="12">
    <source>
        <dbReference type="Proteomes" id="UP000245119"/>
    </source>
</evidence>
<name>A0A2T7NWB3_POMCA</name>
<evidence type="ECO:0000256" key="3">
    <source>
        <dbReference type="ARBA" id="ARBA00022679"/>
    </source>
</evidence>
<dbReference type="PANTHER" id="PTHR45832">
    <property type="entry name" value="SERINE/THREONINE-PROTEIN KINASE SAMKA-RELATED-RELATED"/>
    <property type="match status" value="1"/>
</dbReference>
<dbReference type="PROSITE" id="PS50011">
    <property type="entry name" value="PROTEIN_KINASE_DOM"/>
    <property type="match status" value="1"/>
</dbReference>
<dbReference type="AlphaFoldDB" id="A0A2T7NWB3"/>